<proteinExistence type="inferred from homology"/>
<evidence type="ECO:0000313" key="16">
    <source>
        <dbReference type="RefSeq" id="XP_027348140.1"/>
    </source>
</evidence>
<dbReference type="CDD" id="cd11075">
    <property type="entry name" value="CYP77_89"/>
    <property type="match status" value="1"/>
</dbReference>
<dbReference type="Gene3D" id="1.10.630.10">
    <property type="entry name" value="Cytochrome P450"/>
    <property type="match status" value="1"/>
</dbReference>
<dbReference type="InterPro" id="IPR002401">
    <property type="entry name" value="Cyt_P450_E_grp-I"/>
</dbReference>
<dbReference type="GeneID" id="113859612"/>
<accession>A0A8B8KW91</accession>
<name>A0A8B8KW91_ABRPR</name>
<dbReference type="SUPFAM" id="SSF48264">
    <property type="entry name" value="Cytochrome P450"/>
    <property type="match status" value="1"/>
</dbReference>
<dbReference type="RefSeq" id="XP_027348140.1">
    <property type="nucleotide sequence ID" value="XM_027492339.1"/>
</dbReference>
<keyword evidence="10 13" id="KW-0503">Monooxygenase</keyword>
<keyword evidence="11 14" id="KW-0472">Membrane</keyword>
<evidence type="ECO:0000256" key="10">
    <source>
        <dbReference type="ARBA" id="ARBA00023033"/>
    </source>
</evidence>
<dbReference type="InterPro" id="IPR017972">
    <property type="entry name" value="Cyt_P450_CS"/>
</dbReference>
<evidence type="ECO:0000256" key="2">
    <source>
        <dbReference type="ARBA" id="ARBA00004167"/>
    </source>
</evidence>
<keyword evidence="6 12" id="KW-0479">Metal-binding</keyword>
<dbReference type="FunFam" id="1.10.630.10:FF:000012">
    <property type="entry name" value="Cytochrome P450 family protein"/>
    <property type="match status" value="1"/>
</dbReference>
<dbReference type="GO" id="GO:0016709">
    <property type="term" value="F:oxidoreductase activity, acting on paired donors, with incorporation or reduction of molecular oxygen, NAD(P)H as one donor, and incorporation of one atom of oxygen"/>
    <property type="evidence" value="ECO:0007669"/>
    <property type="project" value="TreeGrafter"/>
</dbReference>
<dbReference type="GO" id="GO:0016020">
    <property type="term" value="C:membrane"/>
    <property type="evidence" value="ECO:0007669"/>
    <property type="project" value="UniProtKB-SubCell"/>
</dbReference>
<comment type="similarity">
    <text evidence="3 13">Belongs to the cytochrome P450 family.</text>
</comment>
<dbReference type="AlphaFoldDB" id="A0A8B8KW91"/>
<reference evidence="16" key="2">
    <citation type="submission" date="2025-08" db="UniProtKB">
        <authorList>
            <consortium name="RefSeq"/>
        </authorList>
    </citation>
    <scope>IDENTIFICATION</scope>
    <source>
        <tissue evidence="16">Young leaves</tissue>
    </source>
</reference>
<sequence length="501" mass="57711">METNFIGMAFVCVCVAIIVRVFHSRDLPPGPLHLLITNTILCLLKPLPELEPILRNLHAKYGPIITLHFLFGPIIFIADRSLAHQALIQNGAAFAHRPKFLSYKSLINDHLSITSSSYDAVWRVLRRNLTFEMLNPTRFRSFSTARKHVLDDLLNRLKFDAESNHSVKVIDHIRHAMFSLLVFICFGESVGDDHIQNIQHVHRLSIMGFSRFSVLNLLPKVVSSMLFRKRYHELLHLWKVQKDLLVPLIEKRLGKIKEDNDPNECTTYYVDTLLNLQLPKENRKLREGEIVTLCSEFLYAGTDTTSTALEWVMANLVKHRHMQQRLVAEIGGLVGEREEREVKEEDLNKLPYLRAVILEGLRRHPPSLVLLPHAVTEDVVLNGYLVPKHVTVNFMVAEMGWDPSVWEDPMEFKPERFLGIEFDITGSKGIKMMPFGAGRRICPAYNLAMLHLEYFVANLVWNFEWKAPNGDDVDLSRKQEFTMVMKHPLQAQICARIHTHL</sequence>
<comment type="subcellular location">
    <subcellularLocation>
        <location evidence="2">Membrane</location>
        <topology evidence="2">Single-pass membrane protein</topology>
    </subcellularLocation>
</comment>
<keyword evidence="15" id="KW-1185">Reference proteome</keyword>
<dbReference type="GO" id="GO:0020037">
    <property type="term" value="F:heme binding"/>
    <property type="evidence" value="ECO:0007669"/>
    <property type="project" value="InterPro"/>
</dbReference>
<dbReference type="InterPro" id="IPR051103">
    <property type="entry name" value="Plant_metabolite_P450s"/>
</dbReference>
<dbReference type="GO" id="GO:0005506">
    <property type="term" value="F:iron ion binding"/>
    <property type="evidence" value="ECO:0007669"/>
    <property type="project" value="InterPro"/>
</dbReference>
<evidence type="ECO:0000256" key="11">
    <source>
        <dbReference type="ARBA" id="ARBA00023136"/>
    </source>
</evidence>
<evidence type="ECO:0000256" key="12">
    <source>
        <dbReference type="PIRSR" id="PIRSR602401-1"/>
    </source>
</evidence>
<evidence type="ECO:0000256" key="9">
    <source>
        <dbReference type="ARBA" id="ARBA00023004"/>
    </source>
</evidence>
<organism evidence="15 16">
    <name type="scientific">Abrus precatorius</name>
    <name type="common">Indian licorice</name>
    <name type="synonym">Glycine abrus</name>
    <dbReference type="NCBI Taxonomy" id="3816"/>
    <lineage>
        <taxon>Eukaryota</taxon>
        <taxon>Viridiplantae</taxon>
        <taxon>Streptophyta</taxon>
        <taxon>Embryophyta</taxon>
        <taxon>Tracheophyta</taxon>
        <taxon>Spermatophyta</taxon>
        <taxon>Magnoliopsida</taxon>
        <taxon>eudicotyledons</taxon>
        <taxon>Gunneridae</taxon>
        <taxon>Pentapetalae</taxon>
        <taxon>rosids</taxon>
        <taxon>fabids</taxon>
        <taxon>Fabales</taxon>
        <taxon>Fabaceae</taxon>
        <taxon>Papilionoideae</taxon>
        <taxon>50 kb inversion clade</taxon>
        <taxon>NPAAA clade</taxon>
        <taxon>indigoferoid/millettioid clade</taxon>
        <taxon>Abreae</taxon>
        <taxon>Abrus</taxon>
    </lineage>
</organism>
<keyword evidence="5 14" id="KW-0812">Transmembrane</keyword>
<protein>
    <submittedName>
        <fullName evidence="16">Cytochrome P450 89A2-like</fullName>
    </submittedName>
</protein>
<dbReference type="PANTHER" id="PTHR24298:SF800">
    <property type="entry name" value="CYTOCHROME P450 89A2-RELATED"/>
    <property type="match status" value="1"/>
</dbReference>
<comment type="cofactor">
    <cofactor evidence="1 12">
        <name>heme</name>
        <dbReference type="ChEBI" id="CHEBI:30413"/>
    </cofactor>
</comment>
<evidence type="ECO:0000256" key="8">
    <source>
        <dbReference type="ARBA" id="ARBA00023002"/>
    </source>
</evidence>
<feature type="binding site" description="axial binding residue" evidence="12">
    <location>
        <position position="442"/>
    </location>
    <ligand>
        <name>heme</name>
        <dbReference type="ChEBI" id="CHEBI:30413"/>
    </ligand>
    <ligandPart>
        <name>Fe</name>
        <dbReference type="ChEBI" id="CHEBI:18248"/>
    </ligandPart>
</feature>
<dbReference type="Proteomes" id="UP000694853">
    <property type="component" value="Unplaced"/>
</dbReference>
<evidence type="ECO:0000313" key="15">
    <source>
        <dbReference type="Proteomes" id="UP000694853"/>
    </source>
</evidence>
<dbReference type="PROSITE" id="PS00086">
    <property type="entry name" value="CYTOCHROME_P450"/>
    <property type="match status" value="1"/>
</dbReference>
<dbReference type="Pfam" id="PF00067">
    <property type="entry name" value="p450"/>
    <property type="match status" value="1"/>
</dbReference>
<gene>
    <name evidence="16" type="primary">LOC113859612</name>
</gene>
<keyword evidence="8 13" id="KW-0560">Oxidoreductase</keyword>
<dbReference type="PANTHER" id="PTHR24298">
    <property type="entry name" value="FLAVONOID 3'-MONOOXYGENASE-RELATED"/>
    <property type="match status" value="1"/>
</dbReference>
<dbReference type="InterPro" id="IPR036396">
    <property type="entry name" value="Cyt_P450_sf"/>
</dbReference>
<dbReference type="OrthoDB" id="1055148at2759"/>
<evidence type="ECO:0000256" key="7">
    <source>
        <dbReference type="ARBA" id="ARBA00022989"/>
    </source>
</evidence>
<evidence type="ECO:0000256" key="3">
    <source>
        <dbReference type="ARBA" id="ARBA00010617"/>
    </source>
</evidence>
<evidence type="ECO:0000256" key="5">
    <source>
        <dbReference type="ARBA" id="ARBA00022692"/>
    </source>
</evidence>
<evidence type="ECO:0000256" key="14">
    <source>
        <dbReference type="SAM" id="Phobius"/>
    </source>
</evidence>
<dbReference type="InterPro" id="IPR001128">
    <property type="entry name" value="Cyt_P450"/>
</dbReference>
<reference evidence="15" key="1">
    <citation type="journal article" date="2019" name="Toxins">
        <title>Detection of Abrin-Like and Prepropulchellin-Like Toxin Genes and Transcripts Using Whole Genome Sequencing and Full-Length Transcript Sequencing of Abrus precatorius.</title>
        <authorList>
            <person name="Hovde B.T."/>
            <person name="Daligault H.E."/>
            <person name="Hanschen E.R."/>
            <person name="Kunde Y.A."/>
            <person name="Johnson M.B."/>
            <person name="Starkenburg S.R."/>
            <person name="Johnson S.L."/>
        </authorList>
    </citation>
    <scope>NUCLEOTIDE SEQUENCE [LARGE SCALE GENOMIC DNA]</scope>
</reference>
<keyword evidence="7 14" id="KW-1133">Transmembrane helix</keyword>
<keyword evidence="4 12" id="KW-0349">Heme</keyword>
<evidence type="ECO:0000256" key="4">
    <source>
        <dbReference type="ARBA" id="ARBA00022617"/>
    </source>
</evidence>
<evidence type="ECO:0000256" key="13">
    <source>
        <dbReference type="RuleBase" id="RU000461"/>
    </source>
</evidence>
<evidence type="ECO:0000256" key="1">
    <source>
        <dbReference type="ARBA" id="ARBA00001971"/>
    </source>
</evidence>
<feature type="transmembrane region" description="Helical" evidence="14">
    <location>
        <begin position="6"/>
        <end position="23"/>
    </location>
</feature>
<dbReference type="PRINTS" id="PR00463">
    <property type="entry name" value="EP450I"/>
</dbReference>
<keyword evidence="9 12" id="KW-0408">Iron</keyword>
<dbReference type="KEGG" id="aprc:113859612"/>
<evidence type="ECO:0000256" key="6">
    <source>
        <dbReference type="ARBA" id="ARBA00022723"/>
    </source>
</evidence>
<dbReference type="PRINTS" id="PR00385">
    <property type="entry name" value="P450"/>
</dbReference>